<keyword evidence="5" id="KW-0732">Signal</keyword>
<comment type="caution">
    <text evidence="8">The sequence shown here is derived from an EMBL/GenBank/DDBJ whole genome shotgun (WGS) entry which is preliminary data.</text>
</comment>
<sequence>MKIRHFFFLCMSMVGALALLSALSMVVDATSSRTRVISAKQLVAGQGALLQLAELVSLERGSHNLALTRPPAVTADEAAKLASERDSTDKAFAGAIEVLPPLSAKTIGDWQAKLHAARAPMTAALVKPLEQREPGSAKTWTTANFAVGDAAIAEGGRLLQELNRLDGNVGDFVTQAHAAASLRNIVGQRNTTLLNVIAAGKPMNMGQAERHARFSGQVDQLWETIKSQTAFLESGSDVPAKIAALQAAIFGEVQAVIHTMEEASRTQAPYPMSAGEFRQSTVSKFAAIADLRDAYVARADALCDEELGALNRRLMLAVGMLAVLAGMIVIVTIVFNRRVVSSLMQMAQTITSMAGNDLGVIVPGRDRHDEIGRIGQALETLRLNAVTAREAETTVTAERAARDVSRRQTDEKLEEFATQVDALMVAVHDNIGALRRNSDDLGRLAKDASDGSGDVARAAEQAAVNVQTIATATEQLLASIGEISQVVVNMANVSAEAVQQARQSRETVHELTTAADCIGEIVSLITTIASQTNLLALNATIEAARAGDAGKGFAVVANEVKALANQTAKATEQIQNQVAAIQKGSNSAYRAITGIDQIVGQISELATSIASAVEEQNCATAEISRSIQQASDGVGEVANTIAVVRVSVDSTEHSASEVSRFTSQVANETDGLHQRFGNLVTLLRQH</sequence>
<dbReference type="PANTHER" id="PTHR32089:SF112">
    <property type="entry name" value="LYSOZYME-LIKE PROTEIN-RELATED"/>
    <property type="match status" value="1"/>
</dbReference>
<comment type="similarity">
    <text evidence="2">Belongs to the methyl-accepting chemotaxis (MCP) protein family.</text>
</comment>
<proteinExistence type="inferred from homology"/>
<evidence type="ECO:0000256" key="5">
    <source>
        <dbReference type="SAM" id="SignalP"/>
    </source>
</evidence>
<dbReference type="EMBL" id="JAGTUF010000017">
    <property type="protein sequence ID" value="MBR9973111.1"/>
    <property type="molecule type" value="Genomic_DNA"/>
</dbReference>
<evidence type="ECO:0000256" key="1">
    <source>
        <dbReference type="ARBA" id="ARBA00023224"/>
    </source>
</evidence>
<accession>A0ABS5IFR9</accession>
<dbReference type="Pfam" id="PF00672">
    <property type="entry name" value="HAMP"/>
    <property type="match status" value="1"/>
</dbReference>
<dbReference type="Gene3D" id="6.10.340.10">
    <property type="match status" value="1"/>
</dbReference>
<feature type="signal peptide" evidence="5">
    <location>
        <begin position="1"/>
        <end position="29"/>
    </location>
</feature>
<dbReference type="SUPFAM" id="SSF58104">
    <property type="entry name" value="Methyl-accepting chemotaxis protein (MCP) signaling domain"/>
    <property type="match status" value="1"/>
</dbReference>
<evidence type="ECO:0000259" key="7">
    <source>
        <dbReference type="PROSITE" id="PS50885"/>
    </source>
</evidence>
<keyword evidence="4" id="KW-0812">Transmembrane</keyword>
<feature type="chain" id="PRO_5046032186" evidence="5">
    <location>
        <begin position="30"/>
        <end position="686"/>
    </location>
</feature>
<dbReference type="SMART" id="SM00283">
    <property type="entry name" value="MA"/>
    <property type="match status" value="1"/>
</dbReference>
<keyword evidence="9" id="KW-1185">Reference proteome</keyword>
<evidence type="ECO:0000256" key="4">
    <source>
        <dbReference type="SAM" id="Phobius"/>
    </source>
</evidence>
<dbReference type="Proteomes" id="UP000680714">
    <property type="component" value="Unassembled WGS sequence"/>
</dbReference>
<name>A0ABS5IFR9_9PROT</name>
<evidence type="ECO:0000313" key="8">
    <source>
        <dbReference type="EMBL" id="MBR9973111.1"/>
    </source>
</evidence>
<dbReference type="InterPro" id="IPR003660">
    <property type="entry name" value="HAMP_dom"/>
</dbReference>
<dbReference type="InterPro" id="IPR004089">
    <property type="entry name" value="MCPsignal_dom"/>
</dbReference>
<feature type="transmembrane region" description="Helical" evidence="4">
    <location>
        <begin position="314"/>
        <end position="336"/>
    </location>
</feature>
<dbReference type="Gene3D" id="1.10.287.950">
    <property type="entry name" value="Methyl-accepting chemotaxis protein"/>
    <property type="match status" value="1"/>
</dbReference>
<feature type="domain" description="Methyl-accepting transducer" evidence="6">
    <location>
        <begin position="430"/>
        <end position="652"/>
    </location>
</feature>
<evidence type="ECO:0000256" key="3">
    <source>
        <dbReference type="PROSITE-ProRule" id="PRU00284"/>
    </source>
</evidence>
<dbReference type="SMART" id="SM00304">
    <property type="entry name" value="HAMP"/>
    <property type="match status" value="1"/>
</dbReference>
<keyword evidence="4" id="KW-0472">Membrane</keyword>
<dbReference type="PROSITE" id="PS50885">
    <property type="entry name" value="HAMP"/>
    <property type="match status" value="1"/>
</dbReference>
<gene>
    <name evidence="8" type="ORF">KEC16_15415</name>
</gene>
<dbReference type="PROSITE" id="PS50111">
    <property type="entry name" value="CHEMOTAXIS_TRANSDUC_2"/>
    <property type="match status" value="1"/>
</dbReference>
<organism evidence="8 9">
    <name type="scientific">Magnetospirillum sulfuroxidans</name>
    <dbReference type="NCBI Taxonomy" id="611300"/>
    <lineage>
        <taxon>Bacteria</taxon>
        <taxon>Pseudomonadati</taxon>
        <taxon>Pseudomonadota</taxon>
        <taxon>Alphaproteobacteria</taxon>
        <taxon>Rhodospirillales</taxon>
        <taxon>Rhodospirillaceae</taxon>
        <taxon>Magnetospirillum</taxon>
    </lineage>
</organism>
<dbReference type="RefSeq" id="WP_211550536.1">
    <property type="nucleotide sequence ID" value="NZ_JAGTUF010000017.1"/>
</dbReference>
<evidence type="ECO:0000313" key="9">
    <source>
        <dbReference type="Proteomes" id="UP000680714"/>
    </source>
</evidence>
<reference evidence="8 9" key="1">
    <citation type="submission" date="2021-04" db="EMBL/GenBank/DDBJ databases">
        <title>Magnetospirillum sulfuroxidans sp. nov., a facultative chemolithoautotrophic sulfur-oxidizing alphaproteobacterium isolated from freshwater sediment and proposals for Paramagetospirillum gen. nov., and Magnetospirillaceae fam. nov.</title>
        <authorList>
            <person name="Koziaeva V."/>
            <person name="Geelhoed J.S."/>
            <person name="Sorokin D.Y."/>
            <person name="Grouzdev D.S."/>
        </authorList>
    </citation>
    <scope>NUCLEOTIDE SEQUENCE [LARGE SCALE GENOMIC DNA]</scope>
    <source>
        <strain evidence="8 9">J10</strain>
    </source>
</reference>
<keyword evidence="4" id="KW-1133">Transmembrane helix</keyword>
<evidence type="ECO:0000259" key="6">
    <source>
        <dbReference type="PROSITE" id="PS50111"/>
    </source>
</evidence>
<evidence type="ECO:0000256" key="2">
    <source>
        <dbReference type="ARBA" id="ARBA00029447"/>
    </source>
</evidence>
<keyword evidence="1 3" id="KW-0807">Transducer</keyword>
<dbReference type="Pfam" id="PF00015">
    <property type="entry name" value="MCPsignal"/>
    <property type="match status" value="1"/>
</dbReference>
<dbReference type="PANTHER" id="PTHR32089">
    <property type="entry name" value="METHYL-ACCEPTING CHEMOTAXIS PROTEIN MCPB"/>
    <property type="match status" value="1"/>
</dbReference>
<feature type="domain" description="HAMP" evidence="7">
    <location>
        <begin position="337"/>
        <end position="390"/>
    </location>
</feature>
<protein>
    <submittedName>
        <fullName evidence="8">HAMP domain-containing protein</fullName>
    </submittedName>
</protein>